<reference evidence="1 2" key="1">
    <citation type="journal article" date="2018" name="Science">
        <title>The opium poppy genome and morphinan production.</title>
        <authorList>
            <person name="Guo L."/>
            <person name="Winzer T."/>
            <person name="Yang X."/>
            <person name="Li Y."/>
            <person name="Ning Z."/>
            <person name="He Z."/>
            <person name="Teodor R."/>
            <person name="Lu Y."/>
            <person name="Bowser T.A."/>
            <person name="Graham I.A."/>
            <person name="Ye K."/>
        </authorList>
    </citation>
    <scope>NUCLEOTIDE SEQUENCE [LARGE SCALE GENOMIC DNA]</scope>
    <source>
        <strain evidence="2">cv. HN1</strain>
        <tissue evidence="1">Leaves</tissue>
    </source>
</reference>
<gene>
    <name evidence="1" type="ORF">C5167_011705</name>
</gene>
<protein>
    <submittedName>
        <fullName evidence="1">Uncharacterized protein</fullName>
    </submittedName>
</protein>
<dbReference type="Proteomes" id="UP000316621">
    <property type="component" value="Chromosome 6"/>
</dbReference>
<organism evidence="1 2">
    <name type="scientific">Papaver somniferum</name>
    <name type="common">Opium poppy</name>
    <dbReference type="NCBI Taxonomy" id="3469"/>
    <lineage>
        <taxon>Eukaryota</taxon>
        <taxon>Viridiplantae</taxon>
        <taxon>Streptophyta</taxon>
        <taxon>Embryophyta</taxon>
        <taxon>Tracheophyta</taxon>
        <taxon>Spermatophyta</taxon>
        <taxon>Magnoliopsida</taxon>
        <taxon>Ranunculales</taxon>
        <taxon>Papaveraceae</taxon>
        <taxon>Papaveroideae</taxon>
        <taxon>Papaver</taxon>
    </lineage>
</organism>
<dbReference type="Gramene" id="RZC68011">
    <property type="protein sequence ID" value="RZC68011"/>
    <property type="gene ID" value="C5167_011705"/>
</dbReference>
<name>A0A4Y7K722_PAPSO</name>
<keyword evidence="2" id="KW-1185">Reference proteome</keyword>
<sequence>MGSENMTRVRCLVNTPVEKPFFFLRGNNPTSTCLHYAAAIRQAGRTPKKQTAGMQRGVLIWTRRSRCIAHVMPWGR</sequence>
<accession>A0A4Y7K722</accession>
<evidence type="ECO:0000313" key="2">
    <source>
        <dbReference type="Proteomes" id="UP000316621"/>
    </source>
</evidence>
<proteinExistence type="predicted"/>
<evidence type="ECO:0000313" key="1">
    <source>
        <dbReference type="EMBL" id="RZC68011.1"/>
    </source>
</evidence>
<dbReference type="AlphaFoldDB" id="A0A4Y7K722"/>
<dbReference type="EMBL" id="CM010720">
    <property type="protein sequence ID" value="RZC68011.1"/>
    <property type="molecule type" value="Genomic_DNA"/>
</dbReference>